<evidence type="ECO:0000313" key="1">
    <source>
        <dbReference type="EMBL" id="NUU02203.1"/>
    </source>
</evidence>
<organism evidence="1 2">
    <name type="scientific">Herbaspirillum robiniae</name>
    <dbReference type="NCBI Taxonomy" id="2014887"/>
    <lineage>
        <taxon>Bacteria</taxon>
        <taxon>Pseudomonadati</taxon>
        <taxon>Pseudomonadota</taxon>
        <taxon>Betaproteobacteria</taxon>
        <taxon>Burkholderiales</taxon>
        <taxon>Oxalobacteraceae</taxon>
        <taxon>Herbaspirillum</taxon>
    </lineage>
</organism>
<keyword evidence="2" id="KW-1185">Reference proteome</keyword>
<dbReference type="RefSeq" id="WP_158522649.1">
    <property type="nucleotide sequence ID" value="NZ_CP018845.1"/>
</dbReference>
<comment type="caution">
    <text evidence="1">The sequence shown here is derived from an EMBL/GenBank/DDBJ whole genome shotgun (WGS) entry which is preliminary data.</text>
</comment>
<reference evidence="1 2" key="1">
    <citation type="journal article" date="2020" name="Front. Plant Sci.">
        <title>Isolation of Rhizosphere Bacteria That Improve Quality and Water Stress Tolerance in Greenhouse Ornamentals.</title>
        <authorList>
            <person name="Nordstedt N.P."/>
            <person name="Jones M.L."/>
        </authorList>
    </citation>
    <scope>NUCLEOTIDE SEQUENCE [LARGE SCALE GENOMIC DNA]</scope>
    <source>
        <strain evidence="1 2">C6C2</strain>
    </source>
</reference>
<sequence length="48" mass="5658">MAVRRPERQRTLTISQWENHMDYLCQHIIALAHSDVPVIVAGWFVRVI</sequence>
<dbReference type="Proteomes" id="UP000536746">
    <property type="component" value="Unassembled WGS sequence"/>
</dbReference>
<name>A0ABX2LYZ4_9BURK</name>
<dbReference type="EMBL" id="JABFMT010000010">
    <property type="protein sequence ID" value="NUU02203.1"/>
    <property type="molecule type" value="Genomic_DNA"/>
</dbReference>
<accession>A0ABX2LYZ4</accession>
<proteinExistence type="predicted"/>
<evidence type="ECO:0000313" key="2">
    <source>
        <dbReference type="Proteomes" id="UP000536746"/>
    </source>
</evidence>
<gene>
    <name evidence="1" type="ORF">HNO84_11385</name>
</gene>
<protein>
    <submittedName>
        <fullName evidence="1">Uncharacterized protein</fullName>
    </submittedName>
</protein>